<dbReference type="PANTHER" id="PTHR31108:SF1">
    <property type="entry name" value="HSAC2 DOMAIN-CONTAINING PROTEIN"/>
    <property type="match status" value="1"/>
</dbReference>
<evidence type="ECO:0000259" key="3">
    <source>
        <dbReference type="PROSITE" id="PS51791"/>
    </source>
</evidence>
<accession>A0ABN8NG18</accession>
<dbReference type="PROSITE" id="PS51791">
    <property type="entry name" value="HSAC2"/>
    <property type="match status" value="1"/>
</dbReference>
<proteinExistence type="inferred from homology"/>
<feature type="domain" description="HSac2" evidence="3">
    <location>
        <begin position="78"/>
        <end position="238"/>
    </location>
</feature>
<evidence type="ECO:0000313" key="4">
    <source>
        <dbReference type="EMBL" id="CAH3107929.1"/>
    </source>
</evidence>
<keyword evidence="5" id="KW-1185">Reference proteome</keyword>
<reference evidence="4 5" key="1">
    <citation type="submission" date="2022-05" db="EMBL/GenBank/DDBJ databases">
        <authorList>
            <consortium name="Genoscope - CEA"/>
            <person name="William W."/>
        </authorList>
    </citation>
    <scope>NUCLEOTIDE SEQUENCE [LARGE SCALE GENOMIC DNA]</scope>
</reference>
<dbReference type="PANTHER" id="PTHR31108">
    <property type="entry name" value="TUMOR PROTEIN P63-REGULATED GENE 1-LIKE PROTEIN"/>
    <property type="match status" value="1"/>
</dbReference>
<organism evidence="4 5">
    <name type="scientific">Porites lobata</name>
    <dbReference type="NCBI Taxonomy" id="104759"/>
    <lineage>
        <taxon>Eukaryota</taxon>
        <taxon>Metazoa</taxon>
        <taxon>Cnidaria</taxon>
        <taxon>Anthozoa</taxon>
        <taxon>Hexacorallia</taxon>
        <taxon>Scleractinia</taxon>
        <taxon>Fungiina</taxon>
        <taxon>Poritidae</taxon>
        <taxon>Porites</taxon>
    </lineage>
</organism>
<evidence type="ECO:0000313" key="5">
    <source>
        <dbReference type="Proteomes" id="UP001159405"/>
    </source>
</evidence>
<dbReference type="EMBL" id="CALNXK010000020">
    <property type="protein sequence ID" value="CAH3107929.1"/>
    <property type="molecule type" value="Genomic_DNA"/>
</dbReference>
<sequence>MSSVSNSASPMGAEGASGSTSAADLSNVEINEATKVPEVEVKHAPFQSQPSLRGEMTEEQLKELGDKMRKEQAKKYFSLRKDVFANAVEHCKSYLDESDGEILSSWLLCEIDHWDHEKERIVLITKKTLCLVKYNFSGLKFDGVRKVPLIECNKIQIGRFVYPKTTMMMITGYLDNSPHSKQSGLRIFCSNQEPGFFQNWNPWYDEMPYISLTSHVQSVLVESPPEAVQHSLFCKALIDAITNARETEPKKEILNSFEVVEAELEIYVYTGLSAKIYNQSKLGFYKHRGSFLF</sequence>
<comment type="similarity">
    <text evidence="1">Belongs to the TPRG1 family.</text>
</comment>
<evidence type="ECO:0000256" key="1">
    <source>
        <dbReference type="ARBA" id="ARBA00009163"/>
    </source>
</evidence>
<comment type="caution">
    <text evidence="4">The sequence shown here is derived from an EMBL/GenBank/DDBJ whole genome shotgun (WGS) entry which is preliminary data.</text>
</comment>
<dbReference type="Proteomes" id="UP001159405">
    <property type="component" value="Unassembled WGS sequence"/>
</dbReference>
<feature type="compositionally biased region" description="Low complexity" evidence="2">
    <location>
        <begin position="12"/>
        <end position="23"/>
    </location>
</feature>
<dbReference type="InterPro" id="IPR034753">
    <property type="entry name" value="hSac2"/>
</dbReference>
<gene>
    <name evidence="4" type="ORF">PLOB_00016597</name>
</gene>
<dbReference type="Pfam" id="PF12456">
    <property type="entry name" value="hSac2"/>
    <property type="match status" value="1"/>
</dbReference>
<name>A0ABN8NG18_9CNID</name>
<dbReference type="InterPro" id="IPR022158">
    <property type="entry name" value="Inositol_phosphatase"/>
</dbReference>
<feature type="region of interest" description="Disordered" evidence="2">
    <location>
        <begin position="1"/>
        <end position="56"/>
    </location>
</feature>
<dbReference type="InterPro" id="IPR040242">
    <property type="entry name" value="TPRG1-like"/>
</dbReference>
<evidence type="ECO:0000256" key="2">
    <source>
        <dbReference type="SAM" id="MobiDB-lite"/>
    </source>
</evidence>
<protein>
    <recommendedName>
        <fullName evidence="3">HSac2 domain-containing protein</fullName>
    </recommendedName>
</protein>